<proteinExistence type="inferred from homology"/>
<comment type="cofactor">
    <cofactor evidence="1 2 3">
        <name>Zn(2+)</name>
        <dbReference type="ChEBI" id="CHEBI:29105"/>
    </cofactor>
    <text evidence="1 2 3">Binds 1 zinc ion per monomer.</text>
</comment>
<comment type="function">
    <text evidence="1 2">RNA polymerase that catalyzes the synthesis of short RNA molecules used as primers for DNA polymerase during DNA replication.</text>
</comment>
<dbReference type="EC" id="2.7.7.101" evidence="1"/>
<dbReference type="GO" id="GO:0008270">
    <property type="term" value="F:zinc ion binding"/>
    <property type="evidence" value="ECO:0007669"/>
    <property type="project" value="UniProtKB-UniRule"/>
</dbReference>
<protein>
    <recommendedName>
        <fullName evidence="1 2">DNA primase</fullName>
        <ecNumber evidence="1">2.7.7.101</ecNumber>
    </recommendedName>
</protein>
<feature type="compositionally biased region" description="Basic and acidic residues" evidence="4">
    <location>
        <begin position="460"/>
        <end position="469"/>
    </location>
</feature>
<name>A0A399G5G4_9ACTN</name>
<comment type="subunit">
    <text evidence="1">Monomer. Interacts with DnaB.</text>
</comment>
<dbReference type="Pfam" id="PF13662">
    <property type="entry name" value="Toprim_4"/>
    <property type="match status" value="1"/>
</dbReference>
<dbReference type="HAMAP" id="MF_00974">
    <property type="entry name" value="DNA_primase_DnaG"/>
    <property type="match status" value="1"/>
</dbReference>
<dbReference type="GO" id="GO:0005737">
    <property type="term" value="C:cytoplasm"/>
    <property type="evidence" value="ECO:0007669"/>
    <property type="project" value="TreeGrafter"/>
</dbReference>
<dbReference type="FunFam" id="3.90.980.10:FF:000001">
    <property type="entry name" value="DNA primase"/>
    <property type="match status" value="1"/>
</dbReference>
<evidence type="ECO:0000256" key="3">
    <source>
        <dbReference type="PIRSR" id="PIRSR002811-1"/>
    </source>
</evidence>
<keyword evidence="1 2" id="KW-0862">Zinc</keyword>
<evidence type="ECO:0000256" key="4">
    <source>
        <dbReference type="SAM" id="MobiDB-lite"/>
    </source>
</evidence>
<dbReference type="InterPro" id="IPR030846">
    <property type="entry name" value="DnaG_bac"/>
</dbReference>
<dbReference type="GO" id="GO:1990077">
    <property type="term" value="C:primosome complex"/>
    <property type="evidence" value="ECO:0007669"/>
    <property type="project" value="UniProtKB-KW"/>
</dbReference>
<gene>
    <name evidence="1" type="primary">dnaG</name>
    <name evidence="5" type="ORF">NI17_001470</name>
</gene>
<feature type="zinc finger region" description="CHC2-type" evidence="1 3">
    <location>
        <begin position="41"/>
        <end position="65"/>
    </location>
</feature>
<dbReference type="AlphaFoldDB" id="A0A399G5G4"/>
<dbReference type="NCBIfam" id="TIGR01391">
    <property type="entry name" value="dnaG"/>
    <property type="match status" value="1"/>
</dbReference>
<dbReference type="Proteomes" id="UP000265719">
    <property type="component" value="Chromosome"/>
</dbReference>
<dbReference type="GO" id="GO:0006269">
    <property type="term" value="P:DNA replication, synthesis of primer"/>
    <property type="evidence" value="ECO:0007669"/>
    <property type="project" value="UniProtKB-UniRule"/>
</dbReference>
<dbReference type="PANTHER" id="PTHR30313:SF2">
    <property type="entry name" value="DNA PRIMASE"/>
    <property type="match status" value="1"/>
</dbReference>
<evidence type="ECO:0000256" key="2">
    <source>
        <dbReference type="PIRNR" id="PIRNR002811"/>
    </source>
</evidence>
<dbReference type="CDD" id="cd03364">
    <property type="entry name" value="TOPRIM_DnaG_primases"/>
    <property type="match status" value="1"/>
</dbReference>
<dbReference type="SMART" id="SM00493">
    <property type="entry name" value="TOPRIM"/>
    <property type="match status" value="1"/>
</dbReference>
<organism evidence="5 6">
    <name type="scientific">Thermobifida halotolerans</name>
    <dbReference type="NCBI Taxonomy" id="483545"/>
    <lineage>
        <taxon>Bacteria</taxon>
        <taxon>Bacillati</taxon>
        <taxon>Actinomycetota</taxon>
        <taxon>Actinomycetes</taxon>
        <taxon>Streptosporangiales</taxon>
        <taxon>Nocardiopsidaceae</taxon>
        <taxon>Thermobifida</taxon>
    </lineage>
</organism>
<dbReference type="EMBL" id="CP063196">
    <property type="protein sequence ID" value="UOE19959.1"/>
    <property type="molecule type" value="Genomic_DNA"/>
</dbReference>
<dbReference type="SMART" id="SM00766">
    <property type="entry name" value="DnaG_DnaB_bind"/>
    <property type="match status" value="1"/>
</dbReference>
<dbReference type="InterPro" id="IPR006171">
    <property type="entry name" value="TOPRIM_dom"/>
</dbReference>
<dbReference type="SUPFAM" id="SSF57783">
    <property type="entry name" value="Zinc beta-ribbon"/>
    <property type="match status" value="1"/>
</dbReference>
<keyword evidence="1" id="KW-0238">DNA-binding</keyword>
<dbReference type="Gene3D" id="3.90.980.10">
    <property type="entry name" value="DNA primase, catalytic core, N-terminal domain"/>
    <property type="match status" value="1"/>
</dbReference>
<dbReference type="PIRSF" id="PIRSF002811">
    <property type="entry name" value="DnaG"/>
    <property type="match status" value="1"/>
</dbReference>
<dbReference type="PANTHER" id="PTHR30313">
    <property type="entry name" value="DNA PRIMASE"/>
    <property type="match status" value="1"/>
</dbReference>
<accession>A0A399G5G4</accession>
<keyword evidence="1 2" id="KW-0479">Metal-binding</keyword>
<dbReference type="InterPro" id="IPR002694">
    <property type="entry name" value="Znf_CHC2"/>
</dbReference>
<feature type="region of interest" description="Disordered" evidence="4">
    <location>
        <begin position="440"/>
        <end position="469"/>
    </location>
</feature>
<dbReference type="InterPro" id="IPR050219">
    <property type="entry name" value="DnaG_primase"/>
</dbReference>
<keyword evidence="1 2" id="KW-0235">DNA replication</keyword>
<dbReference type="GO" id="GO:0003677">
    <property type="term" value="F:DNA binding"/>
    <property type="evidence" value="ECO:0007669"/>
    <property type="project" value="UniProtKB-KW"/>
</dbReference>
<keyword evidence="6" id="KW-1185">Reference proteome</keyword>
<keyword evidence="1 2" id="KW-0808">Transferase</keyword>
<evidence type="ECO:0000313" key="6">
    <source>
        <dbReference type="Proteomes" id="UP000265719"/>
    </source>
</evidence>
<comment type="domain">
    <text evidence="1">Contains an N-terminal zinc-binding domain, a central core domain that contains the primase activity, and a C-terminal DnaB-binding domain.</text>
</comment>
<dbReference type="InterPro" id="IPR013173">
    <property type="entry name" value="DNA_primase_DnaG_DnaB-bd_dom"/>
</dbReference>
<keyword evidence="1 2" id="KW-0639">Primosome</keyword>
<dbReference type="InterPro" id="IPR037068">
    <property type="entry name" value="DNA_primase_core_N_sf"/>
</dbReference>
<evidence type="ECO:0000256" key="1">
    <source>
        <dbReference type="HAMAP-Rule" id="MF_00974"/>
    </source>
</evidence>
<feature type="compositionally biased region" description="Low complexity" evidence="4">
    <location>
        <begin position="447"/>
        <end position="458"/>
    </location>
</feature>
<dbReference type="Pfam" id="PF01807">
    <property type="entry name" value="Zn_ribbon_DnaG"/>
    <property type="match status" value="1"/>
</dbReference>
<sequence>MAGRIRDEDVALVRERSPIADVVGEYLQLRSAGGGSLKGLCPFHDEKSPSFNVTPARNLWYCFGCGEGGDVIAFVQRIEHLGFVEAVEHLARAAGIQLRYEQGGYVPRNEQGQRQRLVEAHRAAAEFYAEQLLSPQAQAGRRFLTERGFTRADAEHFGVGYAPGGWEALTAHLRKKGFTDKEIVLGGLASQGRRGPYDRFRGRLVWPVRDVTGEVVGFGARKLDPDDDGPKYLNTPETPLFKKGSLLYGLDLAKKEIARQRQAVVVEGYTDVMACHLAGVTTAIATCGTSFGEEHLKILRRLLLGRSEFGGEVVFTFDGDKAGRNAALRAFAEEHGFASETFVAVQPDGLDPCDLRVQRGDGAVRDLVAAKQPLYEFMIRSRFEGHNLDTPEGRLAALDAAAPIVASIRNAGVRKLYGVSLDRWLGIMDEEFVSRRVREHMRHAQHGGRPSPRPAASAQADHDPRDPSVQRERLALKLAVQHPLLCTEFDQLDAEMFTVEQHRSVFRLVQEQGGVAAVEDPARWAGQLREAARTDAQRAFLTQLAVEPIEVYGELDEHRAQEIIGTIRIHSINRQITNLKSRLGRLDPMAEAEEYQRVFAELMAVEQRKRMMRERFGGAV</sequence>
<dbReference type="Pfam" id="PF08275">
    <property type="entry name" value="DNAG_N"/>
    <property type="match status" value="1"/>
</dbReference>
<dbReference type="SMART" id="SM00400">
    <property type="entry name" value="ZnF_CHCC"/>
    <property type="match status" value="1"/>
</dbReference>
<comment type="similarity">
    <text evidence="1 2">Belongs to the DnaG primase family.</text>
</comment>
<evidence type="ECO:0000313" key="5">
    <source>
        <dbReference type="EMBL" id="UOE19959.1"/>
    </source>
</evidence>
<dbReference type="Gene3D" id="3.40.1360.10">
    <property type="match status" value="1"/>
</dbReference>
<dbReference type="GO" id="GO:0000428">
    <property type="term" value="C:DNA-directed RNA polymerase complex"/>
    <property type="evidence" value="ECO:0007669"/>
    <property type="project" value="UniProtKB-KW"/>
</dbReference>
<dbReference type="InterPro" id="IPR019475">
    <property type="entry name" value="DNA_primase_DnaB-bd"/>
</dbReference>
<dbReference type="InterPro" id="IPR013264">
    <property type="entry name" value="DNAG_N"/>
</dbReference>
<dbReference type="RefSeq" id="WP_119267843.1">
    <property type="nucleotide sequence ID" value="NZ_CP063196.1"/>
</dbReference>
<dbReference type="InterPro" id="IPR034151">
    <property type="entry name" value="TOPRIM_DnaG_bac"/>
</dbReference>
<dbReference type="SUPFAM" id="SSF56731">
    <property type="entry name" value="DNA primase core"/>
    <property type="match status" value="1"/>
</dbReference>
<keyword evidence="1 2" id="KW-0240">DNA-directed RNA polymerase</keyword>
<dbReference type="Pfam" id="PF10410">
    <property type="entry name" value="DnaB_bind"/>
    <property type="match status" value="1"/>
</dbReference>
<dbReference type="Gene3D" id="3.90.580.10">
    <property type="entry name" value="Zinc finger, CHC2-type domain"/>
    <property type="match status" value="1"/>
</dbReference>
<dbReference type="InterPro" id="IPR036977">
    <property type="entry name" value="DNA_primase_Znf_CHC2"/>
</dbReference>
<dbReference type="GO" id="GO:0003899">
    <property type="term" value="F:DNA-directed RNA polymerase activity"/>
    <property type="evidence" value="ECO:0007669"/>
    <property type="project" value="UniProtKB-UniRule"/>
</dbReference>
<keyword evidence="1 2" id="KW-0548">Nucleotidyltransferase</keyword>
<keyword evidence="1 3" id="KW-0863">Zinc-finger</keyword>
<comment type="catalytic activity">
    <reaction evidence="1">
        <text>ssDNA + n NTP = ssDNA/pppN(pN)n-1 hybrid + (n-1) diphosphate.</text>
        <dbReference type="EC" id="2.7.7.101"/>
    </reaction>
</comment>
<dbReference type="PROSITE" id="PS50880">
    <property type="entry name" value="TOPRIM"/>
    <property type="match status" value="1"/>
</dbReference>
<dbReference type="FunFam" id="3.90.580.10:FF:000001">
    <property type="entry name" value="DNA primase"/>
    <property type="match status" value="1"/>
</dbReference>
<dbReference type="InterPro" id="IPR006295">
    <property type="entry name" value="DNA_primase_DnaG"/>
</dbReference>
<reference evidence="5" key="1">
    <citation type="submission" date="2020-10" db="EMBL/GenBank/DDBJ databases">
        <title>De novo genome project of the cellulose decomposer Thermobifida halotolerans type strain.</title>
        <authorList>
            <person name="Nagy I."/>
            <person name="Horvath B."/>
            <person name="Kukolya J."/>
            <person name="Nagy I."/>
            <person name="Orsini M."/>
        </authorList>
    </citation>
    <scope>NUCLEOTIDE SEQUENCE</scope>
    <source>
        <strain evidence="5">DSM 44931</strain>
    </source>
</reference>
<dbReference type="Pfam" id="PF08278">
    <property type="entry name" value="DnaG_DnaB_bind"/>
    <property type="match status" value="1"/>
</dbReference>
<keyword evidence="1 2" id="KW-0804">Transcription</keyword>
<dbReference type="KEGG" id="thao:NI17_001470"/>